<dbReference type="InterPro" id="IPR002734">
    <property type="entry name" value="RibDG_C"/>
</dbReference>
<proteinExistence type="predicted"/>
<dbReference type="InterPro" id="IPR024072">
    <property type="entry name" value="DHFR-like_dom_sf"/>
</dbReference>
<name>A0A2M9ZBJ5_9LEPT</name>
<dbReference type="PANTHER" id="PTHR38011">
    <property type="entry name" value="DIHYDROFOLATE REDUCTASE FAMILY PROTEIN (AFU_ORTHOLOGUE AFUA_8G06820)"/>
    <property type="match status" value="1"/>
</dbReference>
<gene>
    <name evidence="2" type="ORF">CH371_09650</name>
</gene>
<protein>
    <submittedName>
        <fullName evidence="2">Riboflavin biosynthesis protein RibD</fullName>
    </submittedName>
</protein>
<evidence type="ECO:0000313" key="2">
    <source>
        <dbReference type="EMBL" id="PJZ65806.1"/>
    </source>
</evidence>
<dbReference type="PANTHER" id="PTHR38011:SF2">
    <property type="entry name" value="BIFUNCTIONAL DEAMINASE-REDUCTASE DOMAIN PROTEIN"/>
    <property type="match status" value="1"/>
</dbReference>
<dbReference type="Gene3D" id="3.40.430.10">
    <property type="entry name" value="Dihydrofolate Reductase, subunit A"/>
    <property type="match status" value="1"/>
</dbReference>
<evidence type="ECO:0000313" key="3">
    <source>
        <dbReference type="Proteomes" id="UP000231912"/>
    </source>
</evidence>
<dbReference type="GO" id="GO:0008703">
    <property type="term" value="F:5-amino-6-(5-phosphoribosylamino)uracil reductase activity"/>
    <property type="evidence" value="ECO:0007669"/>
    <property type="project" value="InterPro"/>
</dbReference>
<dbReference type="AlphaFoldDB" id="A0A2M9ZBJ5"/>
<comment type="caution">
    <text evidence="2">The sequence shown here is derived from an EMBL/GenBank/DDBJ whole genome shotgun (WGS) entry which is preliminary data.</text>
</comment>
<dbReference type="InterPro" id="IPR050765">
    <property type="entry name" value="Riboflavin_Biosynth_HTPR"/>
</dbReference>
<organism evidence="2 3">
    <name type="scientific">Leptospira wolffii</name>
    <dbReference type="NCBI Taxonomy" id="409998"/>
    <lineage>
        <taxon>Bacteria</taxon>
        <taxon>Pseudomonadati</taxon>
        <taxon>Spirochaetota</taxon>
        <taxon>Spirochaetia</taxon>
        <taxon>Leptospirales</taxon>
        <taxon>Leptospiraceae</taxon>
        <taxon>Leptospira</taxon>
    </lineage>
</organism>
<dbReference type="GO" id="GO:0009231">
    <property type="term" value="P:riboflavin biosynthetic process"/>
    <property type="evidence" value="ECO:0007669"/>
    <property type="project" value="InterPro"/>
</dbReference>
<evidence type="ECO:0000259" key="1">
    <source>
        <dbReference type="Pfam" id="PF01872"/>
    </source>
</evidence>
<dbReference type="RefSeq" id="WP_100758714.1">
    <property type="nucleotide sequence ID" value="NZ_NPDT01000003.1"/>
</dbReference>
<dbReference type="Proteomes" id="UP000231912">
    <property type="component" value="Unassembled WGS sequence"/>
</dbReference>
<reference evidence="2 3" key="1">
    <citation type="submission" date="2017-07" db="EMBL/GenBank/DDBJ databases">
        <title>Leptospira spp. isolated from tropical soils.</title>
        <authorList>
            <person name="Thibeaux R."/>
            <person name="Iraola G."/>
            <person name="Ferres I."/>
            <person name="Bierque E."/>
            <person name="Girault D."/>
            <person name="Soupe-Gilbert M.-E."/>
            <person name="Picardeau M."/>
            <person name="Goarant C."/>
        </authorList>
    </citation>
    <scope>NUCLEOTIDE SEQUENCE [LARGE SCALE GENOMIC DNA]</scope>
    <source>
        <strain evidence="2 3">FH2-C-A2</strain>
    </source>
</reference>
<feature type="domain" description="Bacterial bifunctional deaminase-reductase C-terminal" evidence="1">
    <location>
        <begin position="2"/>
        <end position="183"/>
    </location>
</feature>
<accession>A0A2M9ZBJ5</accession>
<dbReference type="SUPFAM" id="SSF53597">
    <property type="entry name" value="Dihydrofolate reductase-like"/>
    <property type="match status" value="1"/>
</dbReference>
<dbReference type="Pfam" id="PF01872">
    <property type="entry name" value="RibD_C"/>
    <property type="match status" value="1"/>
</dbReference>
<sequence>MRKIIVLEFLTLDGVIQGPGGQKEDTDNGFAYCGWQVPYTDEIVGTVMNQQMNVPFDLLLGRKTFDIWAPYWPKHADFWPAVMKATKYVASNTSAYSEWQPSVFLNGDIVEKITKLKQEKGPDLHVYGSANLVQTLMKHDLVDEFWLKIYPLTLGSGKRLFVEGTIPAAFKVTESQVSPNGIIIVNYKRAGSVETGNF</sequence>
<dbReference type="EMBL" id="NPDT01000003">
    <property type="protein sequence ID" value="PJZ65806.1"/>
    <property type="molecule type" value="Genomic_DNA"/>
</dbReference>